<name>M1C7A9_SOLTU</name>
<comment type="similarity">
    <text evidence="2">Belongs to the fatty acid desaturase type 1 family.</text>
</comment>
<dbReference type="GO" id="GO:0006629">
    <property type="term" value="P:lipid metabolic process"/>
    <property type="evidence" value="ECO:0007669"/>
    <property type="project" value="InterPro"/>
</dbReference>
<feature type="domain" description="Non-structural maintenance of chromosome element 4 C-terminal" evidence="6">
    <location>
        <begin position="226"/>
        <end position="264"/>
    </location>
</feature>
<dbReference type="HOGENOM" id="CLU_406776_0_0_1"/>
<feature type="transmembrane region" description="Helical" evidence="4">
    <location>
        <begin position="472"/>
        <end position="489"/>
    </location>
</feature>
<proteinExistence type="inferred from homology"/>
<evidence type="ECO:0000256" key="2">
    <source>
        <dbReference type="ARBA" id="ARBA00009295"/>
    </source>
</evidence>
<evidence type="ECO:0000259" key="6">
    <source>
        <dbReference type="Pfam" id="PF08743"/>
    </source>
</evidence>
<evidence type="ECO:0000313" key="7">
    <source>
        <dbReference type="EnsemblPlants" id="PGSC0003DMT400061271"/>
    </source>
</evidence>
<sequence>MSPTTRAKKIKLEEDKELSRINDLSQRLKNLEAFNEINDFTNQPDSLRRSVRLQYSLIRTIVDVKRPREQVADAEALLGLTNTVVESLQLRPNCSISPSIFISWLLQVYGLRKGRSKNAMEHFIIGKSLKTVNWEKIGADASLVFMEGKGCKTMLGVLKTEFKPRNQLVVYHSYPKEIVVYRRLPLRKVYLTRPKLVAGETVKDKPDVSKNMSNISELLKEKKSVMLDELFLMRNSFAHTVENMFALSFLVHDGQASISADETGSRFACKIGRVFGLATTLNLGWPLYLAFNASGRTYPRYASHYHPHGPSYYDRERLQIYTSDAGVIATTYVLYRIALAQGLTWLVCIYGVPLQIMNNFIVLITLLNHTHSSVPHYDSSEWDWLRGALATVDRDFGVLNKVFHHIPDTHVLHHLFSTIPHYHGLEATRAIKPLLGEYYQFDSTPFYKALWRDYKECIYVEKDERFQDRGRLLILAFTLTAGMPLYYAINIAGRPYDRFASHYDPYSPIYNDRERLQIYISDAGLIATIYVLYRVALTQGLTWVVCIYGVPLLIVIGFMVLITLLHHTHASLPHYDSSEWSWLRGALATVDRDYGVLNKVFHHIVDTHVLHHLFSSIPHYHAMEATKAIKPLLGEYYQFDGTPFYKAIWRDFECIYVEKDDEASQGKGIFWYKNNF</sequence>
<keyword evidence="4" id="KW-1133">Transmembrane helix</keyword>
<dbReference type="STRING" id="4113.M1C7A9"/>
<evidence type="ECO:0000256" key="1">
    <source>
        <dbReference type="ARBA" id="ARBA00004370"/>
    </source>
</evidence>
<reference evidence="7" key="2">
    <citation type="submission" date="2015-06" db="UniProtKB">
        <authorList>
            <consortium name="EnsemblPlants"/>
        </authorList>
    </citation>
    <scope>IDENTIFICATION</scope>
    <source>
        <strain evidence="7">DM1-3 516 R44</strain>
    </source>
</reference>
<feature type="domain" description="Fatty acid desaturase" evidence="5">
    <location>
        <begin position="466"/>
        <end position="638"/>
    </location>
</feature>
<accession>M1C7A9</accession>
<dbReference type="Proteomes" id="UP000011115">
    <property type="component" value="Unassembled WGS sequence"/>
</dbReference>
<dbReference type="InterPro" id="IPR005804">
    <property type="entry name" value="FA_desaturase_dom"/>
</dbReference>
<dbReference type="eggNOG" id="KOG2866">
    <property type="taxonomic scope" value="Eukaryota"/>
</dbReference>
<dbReference type="Pfam" id="PF08743">
    <property type="entry name" value="Nse4_C"/>
    <property type="match status" value="1"/>
</dbReference>
<evidence type="ECO:0000256" key="4">
    <source>
        <dbReference type="SAM" id="Phobius"/>
    </source>
</evidence>
<keyword evidence="4" id="KW-0812">Transmembrane</keyword>
<feature type="transmembrane region" description="Helical" evidence="4">
    <location>
        <begin position="516"/>
        <end position="533"/>
    </location>
</feature>
<comment type="subcellular location">
    <subcellularLocation>
        <location evidence="1">Membrane</location>
    </subcellularLocation>
</comment>
<keyword evidence="4" id="KW-0472">Membrane</keyword>
<dbReference type="PaxDb" id="4113-PGSC0003DMT400061271"/>
<dbReference type="Pfam" id="PF00487">
    <property type="entry name" value="FA_desaturase"/>
    <property type="match status" value="2"/>
</dbReference>
<dbReference type="GO" id="GO:0016491">
    <property type="term" value="F:oxidoreductase activity"/>
    <property type="evidence" value="ECO:0000318"/>
    <property type="project" value="GO_Central"/>
</dbReference>
<keyword evidence="8" id="KW-1185">Reference proteome</keyword>
<feature type="transmembrane region" description="Helical" evidence="4">
    <location>
        <begin position="540"/>
        <end position="565"/>
    </location>
</feature>
<reference evidence="8" key="1">
    <citation type="journal article" date="2011" name="Nature">
        <title>Genome sequence and analysis of the tuber crop potato.</title>
        <authorList>
            <consortium name="The Potato Genome Sequencing Consortium"/>
        </authorList>
    </citation>
    <scope>NUCLEOTIDE SEQUENCE [LARGE SCALE GENOMIC DNA]</scope>
    <source>
        <strain evidence="8">cv. DM1-3 516 R44</strain>
    </source>
</reference>
<protein>
    <submittedName>
        <fullName evidence="7">Microsomal oleic acid desaturase</fullName>
    </submittedName>
</protein>
<evidence type="ECO:0000313" key="8">
    <source>
        <dbReference type="Proteomes" id="UP000011115"/>
    </source>
</evidence>
<keyword evidence="3" id="KW-0560">Oxidoreductase</keyword>
<dbReference type="InterPro" id="IPR012171">
    <property type="entry name" value="Fatty_acid_desaturase"/>
</dbReference>
<dbReference type="EnsemblPlants" id="PGSC0003DMT400061271">
    <property type="protein sequence ID" value="PGSC0003DMT400061271"/>
    <property type="gene ID" value="PGSC0003DMG400023848"/>
</dbReference>
<dbReference type="InterPro" id="IPR014854">
    <property type="entry name" value="Nse4_C"/>
</dbReference>
<dbReference type="Gramene" id="PGSC0003DMT400061271">
    <property type="protein sequence ID" value="PGSC0003DMT400061271"/>
    <property type="gene ID" value="PGSC0003DMG400023848"/>
</dbReference>
<dbReference type="GO" id="GO:0016020">
    <property type="term" value="C:membrane"/>
    <property type="evidence" value="ECO:0007669"/>
    <property type="project" value="UniProtKB-SubCell"/>
</dbReference>
<feature type="transmembrane region" description="Helical" evidence="4">
    <location>
        <begin position="343"/>
        <end position="367"/>
    </location>
</feature>
<feature type="domain" description="Fatty acid desaturase" evidence="5">
    <location>
        <begin position="293"/>
        <end position="440"/>
    </location>
</feature>
<dbReference type="InParanoid" id="M1C7A9"/>
<dbReference type="PANTHER" id="PTHR32100">
    <property type="entry name" value="OMEGA-6 FATTY ACID DESATURASE, CHLOROPLASTIC"/>
    <property type="match status" value="1"/>
</dbReference>
<evidence type="ECO:0000259" key="5">
    <source>
        <dbReference type="Pfam" id="PF00487"/>
    </source>
</evidence>
<organism evidence="7 8">
    <name type="scientific">Solanum tuberosum</name>
    <name type="common">Potato</name>
    <dbReference type="NCBI Taxonomy" id="4113"/>
    <lineage>
        <taxon>Eukaryota</taxon>
        <taxon>Viridiplantae</taxon>
        <taxon>Streptophyta</taxon>
        <taxon>Embryophyta</taxon>
        <taxon>Tracheophyta</taxon>
        <taxon>Spermatophyta</taxon>
        <taxon>Magnoliopsida</taxon>
        <taxon>eudicotyledons</taxon>
        <taxon>Gunneridae</taxon>
        <taxon>Pentapetalae</taxon>
        <taxon>asterids</taxon>
        <taxon>lamiids</taxon>
        <taxon>Solanales</taxon>
        <taxon>Solanaceae</taxon>
        <taxon>Solanoideae</taxon>
        <taxon>Solaneae</taxon>
        <taxon>Solanum</taxon>
    </lineage>
</organism>
<dbReference type="AlphaFoldDB" id="M1C7A9"/>
<evidence type="ECO:0000256" key="3">
    <source>
        <dbReference type="ARBA" id="ARBA00023002"/>
    </source>
</evidence>